<evidence type="ECO:0000313" key="2">
    <source>
        <dbReference type="Proteomes" id="UP000182235"/>
    </source>
</evidence>
<name>A0A1J9QDN6_9EURO</name>
<reference evidence="1 2" key="1">
    <citation type="submission" date="2015-07" db="EMBL/GenBank/DDBJ databases">
        <title>Emmonsia species relationships and genome sequence.</title>
        <authorList>
            <consortium name="The Broad Institute Genomics Platform"/>
            <person name="Cuomo C.A."/>
            <person name="Munoz J.F."/>
            <person name="Imamovic A."/>
            <person name="Priest M.E."/>
            <person name="Young S."/>
            <person name="Clay O.K."/>
            <person name="McEwen J.G."/>
        </authorList>
    </citation>
    <scope>NUCLEOTIDE SEQUENCE [LARGE SCALE GENOMIC DNA]</scope>
    <source>
        <strain evidence="1 2">UAMH 9510</strain>
    </source>
</reference>
<dbReference type="Proteomes" id="UP000182235">
    <property type="component" value="Unassembled WGS sequence"/>
</dbReference>
<protein>
    <submittedName>
        <fullName evidence="1">Uncharacterized protein</fullName>
    </submittedName>
</protein>
<proteinExistence type="predicted"/>
<keyword evidence="2" id="KW-1185">Reference proteome</keyword>
<dbReference type="AlphaFoldDB" id="A0A1J9QDN6"/>
<dbReference type="EMBL" id="LGRN01000232">
    <property type="protein sequence ID" value="OJD14255.1"/>
    <property type="molecule type" value="Genomic_DNA"/>
</dbReference>
<accession>A0A1J9QDN6</accession>
<evidence type="ECO:0000313" key="1">
    <source>
        <dbReference type="EMBL" id="OJD14255.1"/>
    </source>
</evidence>
<sequence length="112" mass="12551">MDDCNCPYGGFNRFFIAYLLAIFLNGHTKSWSSFIKDHIDHAVKDGNTLSIKDDILGLCKDILLCLLLNDKNVNTATGYVMENIKNVENSKNNDENKKKCKIMMSLTAGSTI</sequence>
<comment type="caution">
    <text evidence="1">The sequence shown here is derived from an EMBL/GenBank/DDBJ whole genome shotgun (WGS) entry which is preliminary data.</text>
</comment>
<organism evidence="1 2">
    <name type="scientific">Emergomyces pasteurianus Ep9510</name>
    <dbReference type="NCBI Taxonomy" id="1447872"/>
    <lineage>
        <taxon>Eukaryota</taxon>
        <taxon>Fungi</taxon>
        <taxon>Dikarya</taxon>
        <taxon>Ascomycota</taxon>
        <taxon>Pezizomycotina</taxon>
        <taxon>Eurotiomycetes</taxon>
        <taxon>Eurotiomycetidae</taxon>
        <taxon>Onygenales</taxon>
        <taxon>Ajellomycetaceae</taxon>
        <taxon>Emergomyces</taxon>
    </lineage>
</organism>
<gene>
    <name evidence="1" type="ORF">AJ78_05384</name>
</gene>